<reference evidence="2" key="1">
    <citation type="journal article" date="2015" name="Nature">
        <title>Complex archaea that bridge the gap between prokaryotes and eukaryotes.</title>
        <authorList>
            <person name="Spang A."/>
            <person name="Saw J.H."/>
            <person name="Jorgensen S.L."/>
            <person name="Zaremba-Niedzwiedzka K."/>
            <person name="Martijn J."/>
            <person name="Lind A.E."/>
            <person name="van Eijk R."/>
            <person name="Schleper C."/>
            <person name="Guy L."/>
            <person name="Ettema T.J."/>
        </authorList>
    </citation>
    <scope>NUCLEOTIDE SEQUENCE</scope>
</reference>
<evidence type="ECO:0000313" key="2">
    <source>
        <dbReference type="EMBL" id="KKL11178.1"/>
    </source>
</evidence>
<dbReference type="PANTHER" id="PTHR10472:SF5">
    <property type="entry name" value="D-AMINOACYL-TRNA DEACYLASE 1"/>
    <property type="match status" value="1"/>
</dbReference>
<dbReference type="GO" id="GO:0005737">
    <property type="term" value="C:cytoplasm"/>
    <property type="evidence" value="ECO:0007669"/>
    <property type="project" value="InterPro"/>
</dbReference>
<comment type="similarity">
    <text evidence="1">Belongs to the DTD family.</text>
</comment>
<gene>
    <name evidence="2" type="ORF">LCGC14_2548420</name>
</gene>
<organism evidence="2">
    <name type="scientific">marine sediment metagenome</name>
    <dbReference type="NCBI Taxonomy" id="412755"/>
    <lineage>
        <taxon>unclassified sequences</taxon>
        <taxon>metagenomes</taxon>
        <taxon>ecological metagenomes</taxon>
    </lineage>
</organism>
<dbReference type="GO" id="GO:0051500">
    <property type="term" value="F:D-tyrosyl-tRNA(Tyr) deacylase activity"/>
    <property type="evidence" value="ECO:0007669"/>
    <property type="project" value="TreeGrafter"/>
</dbReference>
<protein>
    <recommendedName>
        <fullName evidence="3">D-aminoacyl-tRNA deacylase</fullName>
    </recommendedName>
</protein>
<sequence>MRALVQRVSEASVVIDGETVGSIGEGLVVLVGEGRGDSAENADTLARKVAELRIFDDPEGRMNRSLADLAGPAALCVSQVTLYADTRKGRRPSFDGAAAPDIGKALCERFYAELAERGVRVETGRFGARMLVSLANEGPVTLLVET</sequence>
<dbReference type="AlphaFoldDB" id="A0A0F9DGQ2"/>
<evidence type="ECO:0000256" key="1">
    <source>
        <dbReference type="ARBA" id="ARBA00009673"/>
    </source>
</evidence>
<dbReference type="HAMAP" id="MF_00518">
    <property type="entry name" value="Deacylase_Dtd"/>
    <property type="match status" value="1"/>
</dbReference>
<dbReference type="CDD" id="cd00563">
    <property type="entry name" value="Dtyr_deacylase"/>
    <property type="match status" value="1"/>
</dbReference>
<comment type="caution">
    <text evidence="2">The sequence shown here is derived from an EMBL/GenBank/DDBJ whole genome shotgun (WGS) entry which is preliminary data.</text>
</comment>
<name>A0A0F9DGQ2_9ZZZZ</name>
<dbReference type="NCBIfam" id="TIGR00256">
    <property type="entry name" value="D-aminoacyl-tRNA deacylase"/>
    <property type="match status" value="1"/>
</dbReference>
<evidence type="ECO:0008006" key="3">
    <source>
        <dbReference type="Google" id="ProtNLM"/>
    </source>
</evidence>
<dbReference type="SUPFAM" id="SSF69500">
    <property type="entry name" value="DTD-like"/>
    <property type="match status" value="1"/>
</dbReference>
<proteinExistence type="inferred from homology"/>
<accession>A0A0F9DGQ2</accession>
<dbReference type="Gene3D" id="3.50.80.10">
    <property type="entry name" value="D-tyrosyl-tRNA(Tyr) deacylase"/>
    <property type="match status" value="1"/>
</dbReference>
<dbReference type="Pfam" id="PF02580">
    <property type="entry name" value="Tyr_Deacylase"/>
    <property type="match status" value="1"/>
</dbReference>
<dbReference type="InterPro" id="IPR023509">
    <property type="entry name" value="DTD-like_sf"/>
</dbReference>
<dbReference type="PANTHER" id="PTHR10472">
    <property type="entry name" value="D-TYROSYL-TRNA TYR DEACYLASE"/>
    <property type="match status" value="1"/>
</dbReference>
<dbReference type="FunFam" id="3.50.80.10:FF:000001">
    <property type="entry name" value="D-aminoacyl-tRNA deacylase"/>
    <property type="match status" value="1"/>
</dbReference>
<dbReference type="InterPro" id="IPR003732">
    <property type="entry name" value="Daa-tRNA_deacyls_DTD"/>
</dbReference>
<dbReference type="EMBL" id="LAZR01041760">
    <property type="protein sequence ID" value="KKL11178.1"/>
    <property type="molecule type" value="Genomic_DNA"/>
</dbReference>